<proteinExistence type="predicted"/>
<evidence type="ECO:0000313" key="2">
    <source>
        <dbReference type="EMBL" id="MCQ4164880.1"/>
    </source>
</evidence>
<feature type="signal peptide" evidence="1">
    <location>
        <begin position="1"/>
        <end position="28"/>
    </location>
</feature>
<name>A0ABT1QRG1_9GAMM</name>
<dbReference type="EMBL" id="JANFQO010000006">
    <property type="protein sequence ID" value="MCQ4164880.1"/>
    <property type="molecule type" value="Genomic_DNA"/>
</dbReference>
<keyword evidence="1" id="KW-0732">Signal</keyword>
<evidence type="ECO:0000256" key="1">
    <source>
        <dbReference type="SAM" id="SignalP"/>
    </source>
</evidence>
<evidence type="ECO:0000313" key="3">
    <source>
        <dbReference type="Proteomes" id="UP001165498"/>
    </source>
</evidence>
<gene>
    <name evidence="2" type="ORF">NM961_09170</name>
</gene>
<protein>
    <submittedName>
        <fullName evidence="2">Uncharacterized protein</fullName>
    </submittedName>
</protein>
<feature type="chain" id="PRO_5045405865" evidence="1">
    <location>
        <begin position="29"/>
        <end position="229"/>
    </location>
</feature>
<accession>A0ABT1QRG1</accession>
<dbReference type="RefSeq" id="WP_255913856.1">
    <property type="nucleotide sequence ID" value="NZ_JANFQO010000006.1"/>
</dbReference>
<organism evidence="2 3">
    <name type="scientific">Tahibacter harae</name>
    <dbReference type="NCBI Taxonomy" id="2963937"/>
    <lineage>
        <taxon>Bacteria</taxon>
        <taxon>Pseudomonadati</taxon>
        <taxon>Pseudomonadota</taxon>
        <taxon>Gammaproteobacteria</taxon>
        <taxon>Lysobacterales</taxon>
        <taxon>Rhodanobacteraceae</taxon>
        <taxon>Tahibacter</taxon>
    </lineage>
</organism>
<comment type="caution">
    <text evidence="2">The sequence shown here is derived from an EMBL/GenBank/DDBJ whole genome shotgun (WGS) entry which is preliminary data.</text>
</comment>
<reference evidence="2" key="1">
    <citation type="submission" date="2022-07" db="EMBL/GenBank/DDBJ databases">
        <title>Tahibacter sp., a new gammaproteobacterium isolated from the silt sample collected at pig farm.</title>
        <authorList>
            <person name="Chen H."/>
        </authorList>
    </citation>
    <scope>NUCLEOTIDE SEQUENCE</scope>
    <source>
        <strain evidence="2">P2K</strain>
    </source>
</reference>
<dbReference type="Proteomes" id="UP001165498">
    <property type="component" value="Unassembled WGS sequence"/>
</dbReference>
<sequence>MTNKLRFISRLAALALASAAVFPSGAFAQAQGSVDVDITLNNGITILYYYSSVDVNISLTDLFGTPAGCTTVADTRACALAPPASAANANVVGGELVANFSINPGALSINASAVPLVLQNLWAVRAVGGTAATTTVAVAAGPGTTLNGPSGSSIGMSNFRVQTAAFGAAPAVGPGASVQFPDPGLVNARPGDVRMDLNLAAATALGDYSTTGTLATNADSNFTLTVTSN</sequence>
<keyword evidence="3" id="KW-1185">Reference proteome</keyword>